<accession>A0ABW5UKV8</accession>
<protein>
    <submittedName>
        <fullName evidence="8">Glycosyltransferase family 25 protein</fullName>
    </submittedName>
</protein>
<dbReference type="PANTHER" id="PTHR10730">
    <property type="entry name" value="PROCOLLAGEN-LYSINE,2-OXOGLUTARATE 5-DIOXYGENASE/GLYCOSYLTRANSFERASE 25 FAMILY MEMBER"/>
    <property type="match status" value="1"/>
</dbReference>
<dbReference type="EMBL" id="JBHUMV010000002">
    <property type="protein sequence ID" value="MFD2753504.1"/>
    <property type="molecule type" value="Genomic_DNA"/>
</dbReference>
<comment type="pathway">
    <text evidence="1">Bacterial outer membrane biogenesis; lipooligosaccharide biosynthesis.</text>
</comment>
<keyword evidence="6" id="KW-0448">Lipopolysaccharide biosynthesis</keyword>
<keyword evidence="4" id="KW-0328">Glycosyltransferase</keyword>
<evidence type="ECO:0000256" key="3">
    <source>
        <dbReference type="ARBA" id="ARBA00006721"/>
    </source>
</evidence>
<dbReference type="CDD" id="cd06532">
    <property type="entry name" value="Glyco_transf_25"/>
    <property type="match status" value="1"/>
</dbReference>
<reference evidence="9" key="1">
    <citation type="journal article" date="2019" name="Int. J. Syst. Evol. Microbiol.">
        <title>The Global Catalogue of Microorganisms (GCM) 10K type strain sequencing project: providing services to taxonomists for standard genome sequencing and annotation.</title>
        <authorList>
            <consortium name="The Broad Institute Genomics Platform"/>
            <consortium name="The Broad Institute Genome Sequencing Center for Infectious Disease"/>
            <person name="Wu L."/>
            <person name="Ma J."/>
        </authorList>
    </citation>
    <scope>NUCLEOTIDE SEQUENCE [LARGE SCALE GENOMIC DNA]</scope>
    <source>
        <strain evidence="9">TISTR 1906</strain>
    </source>
</reference>
<evidence type="ECO:0000256" key="6">
    <source>
        <dbReference type="ARBA" id="ARBA00022985"/>
    </source>
</evidence>
<evidence type="ECO:0000256" key="4">
    <source>
        <dbReference type="ARBA" id="ARBA00022676"/>
    </source>
</evidence>
<organism evidence="8 9">
    <name type="scientific">Comamonas terrae</name>
    <dbReference type="NCBI Taxonomy" id="673548"/>
    <lineage>
        <taxon>Bacteria</taxon>
        <taxon>Pseudomonadati</taxon>
        <taxon>Pseudomonadota</taxon>
        <taxon>Betaproteobacteria</taxon>
        <taxon>Burkholderiales</taxon>
        <taxon>Comamonadaceae</taxon>
        <taxon>Comamonas</taxon>
    </lineage>
</organism>
<evidence type="ECO:0000256" key="5">
    <source>
        <dbReference type="ARBA" id="ARBA00022679"/>
    </source>
</evidence>
<dbReference type="InterPro" id="IPR002654">
    <property type="entry name" value="Glyco_trans_25"/>
</dbReference>
<gene>
    <name evidence="8" type="ORF">ACFSW6_05365</name>
</gene>
<keyword evidence="5" id="KW-0808">Transferase</keyword>
<evidence type="ECO:0000259" key="7">
    <source>
        <dbReference type="Pfam" id="PF01755"/>
    </source>
</evidence>
<comment type="pathway">
    <text evidence="2">Glycan metabolism; lacto-N-neotetraose biosynthesis.</text>
</comment>
<evidence type="ECO:0000256" key="2">
    <source>
        <dbReference type="ARBA" id="ARBA00005222"/>
    </source>
</evidence>
<comment type="caution">
    <text evidence="8">The sequence shown here is derived from an EMBL/GenBank/DDBJ whole genome shotgun (WGS) entry which is preliminary data.</text>
</comment>
<dbReference type="Pfam" id="PF01755">
    <property type="entry name" value="Glyco_transf_25"/>
    <property type="match status" value="1"/>
</dbReference>
<dbReference type="InterPro" id="IPR050757">
    <property type="entry name" value="Collagen_mod_GT25"/>
</dbReference>
<keyword evidence="9" id="KW-1185">Reference proteome</keyword>
<dbReference type="RefSeq" id="WP_066474841.1">
    <property type="nucleotide sequence ID" value="NZ_BCNT01000004.1"/>
</dbReference>
<name>A0ABW5UKV8_9BURK</name>
<dbReference type="PANTHER" id="PTHR10730:SF53">
    <property type="entry name" value="GLYCOSYLTRANSFERASE 25 FAMILY MEMBER"/>
    <property type="match status" value="1"/>
</dbReference>
<evidence type="ECO:0000313" key="9">
    <source>
        <dbReference type="Proteomes" id="UP001597463"/>
    </source>
</evidence>
<dbReference type="Proteomes" id="UP001597463">
    <property type="component" value="Unassembled WGS sequence"/>
</dbReference>
<sequence length="253" mass="28630">MSNIPIVYINLAKDTERHQRMQAQFSRLGLEATRLPAVWWSDLPDEVQARHFNPALNSHQYFKPMGNGEKGCYCSHMTAWRQLLDGNAAAMAVFEDDVRLLPALPQALQAVAALPAGSWDMVKLFGRAQEKVASRRPLAEPSLELITYRRVPSFATGYVVSRSGARKMLASRQPFGRPVDVDMRFWFENGMRVFGVHPSVIALDDTSEVSSIWQVKEPPASLMQRLRKFRMKLQLTWGNARHRASAPHVSETL</sequence>
<evidence type="ECO:0000256" key="1">
    <source>
        <dbReference type="ARBA" id="ARBA00005068"/>
    </source>
</evidence>
<proteinExistence type="inferred from homology"/>
<feature type="domain" description="Glycosyl transferase family 25" evidence="7">
    <location>
        <begin position="6"/>
        <end position="181"/>
    </location>
</feature>
<comment type="similarity">
    <text evidence="3">Belongs to the glycosyltransferase 25 family.</text>
</comment>
<evidence type="ECO:0000313" key="8">
    <source>
        <dbReference type="EMBL" id="MFD2753504.1"/>
    </source>
</evidence>